<comment type="caution">
    <text evidence="1">The sequence shown here is derived from an EMBL/GenBank/DDBJ whole genome shotgun (WGS) entry which is preliminary data.</text>
</comment>
<evidence type="ECO:0008006" key="3">
    <source>
        <dbReference type="Google" id="ProtNLM"/>
    </source>
</evidence>
<name>A0ABY6UI43_BIOOC</name>
<sequence>MARQHGVRVDIETRWDRGTYLRIPASICRCLGDEHCRPVLADAIRNAGARLGNPTVDEH</sequence>
<proteinExistence type="predicted"/>
<dbReference type="EMBL" id="CABFNS010000825">
    <property type="protein sequence ID" value="VUC30837.1"/>
    <property type="molecule type" value="Genomic_DNA"/>
</dbReference>
<evidence type="ECO:0000313" key="1">
    <source>
        <dbReference type="EMBL" id="VUC30837.1"/>
    </source>
</evidence>
<organism evidence="1 2">
    <name type="scientific">Bionectria ochroleuca</name>
    <name type="common">Gliocladium roseum</name>
    <dbReference type="NCBI Taxonomy" id="29856"/>
    <lineage>
        <taxon>Eukaryota</taxon>
        <taxon>Fungi</taxon>
        <taxon>Dikarya</taxon>
        <taxon>Ascomycota</taxon>
        <taxon>Pezizomycotina</taxon>
        <taxon>Sordariomycetes</taxon>
        <taxon>Hypocreomycetidae</taxon>
        <taxon>Hypocreales</taxon>
        <taxon>Bionectriaceae</taxon>
        <taxon>Clonostachys</taxon>
    </lineage>
</organism>
<dbReference type="Proteomes" id="UP000766486">
    <property type="component" value="Unassembled WGS sequence"/>
</dbReference>
<evidence type="ECO:0000313" key="2">
    <source>
        <dbReference type="Proteomes" id="UP000766486"/>
    </source>
</evidence>
<protein>
    <recommendedName>
        <fullName evidence="3">Post-SET domain-containing protein</fullName>
    </recommendedName>
</protein>
<accession>A0ABY6UI43</accession>
<gene>
    <name evidence="1" type="ORF">CLO192961_LOCUS295670</name>
</gene>
<reference evidence="1 2" key="1">
    <citation type="submission" date="2019-06" db="EMBL/GenBank/DDBJ databases">
        <authorList>
            <person name="Broberg M."/>
        </authorList>
    </citation>
    <scope>NUCLEOTIDE SEQUENCE [LARGE SCALE GENOMIC DNA]</scope>
</reference>
<keyword evidence="2" id="KW-1185">Reference proteome</keyword>